<accession>A0ABY6GLH9</accession>
<name>A0ABY6GLH9_9CAUD</name>
<sequence>MIAKTTTHTWKEEVETKITVSKSYLNPHPQNINKGGDEKMNRKEFSKKAGISLRQLKHFALHNIYPTIDRDVLAREIANAKSVDEIKHIINQTQYVLSKIRALKNIDERLLQDAKAAGYLTEDEVNTIFEIKRRIQ</sequence>
<dbReference type="Proteomes" id="UP001156193">
    <property type="component" value="Segment"/>
</dbReference>
<keyword evidence="2" id="KW-1185">Reference proteome</keyword>
<gene>
    <name evidence="1" type="ORF">OFDIEDLO_00062</name>
</gene>
<organism evidence="1 2">
    <name type="scientific">Methanophagales virus PBV299</name>
    <dbReference type="NCBI Taxonomy" id="2987730"/>
    <lineage>
        <taxon>Viruses</taxon>
        <taxon>Duplodnaviria</taxon>
        <taxon>Heunggongvirae</taxon>
        <taxon>Uroviricota</taxon>
        <taxon>Caudoviricetes</taxon>
        <taxon>Nakonvirales</taxon>
        <taxon>Ahpuchviridae</taxon>
        <taxon>Kisinvirus</taxon>
        <taxon>Kisinvirus pescaderoense</taxon>
    </lineage>
</organism>
<evidence type="ECO:0000313" key="2">
    <source>
        <dbReference type="Proteomes" id="UP001156193"/>
    </source>
</evidence>
<dbReference type="EMBL" id="OP413838">
    <property type="protein sequence ID" value="UYL64858.1"/>
    <property type="molecule type" value="Genomic_DNA"/>
</dbReference>
<proteinExistence type="predicted"/>
<evidence type="ECO:0008006" key="3">
    <source>
        <dbReference type="Google" id="ProtNLM"/>
    </source>
</evidence>
<protein>
    <recommendedName>
        <fullName evidence="3">Transcriptional regulator</fullName>
    </recommendedName>
</protein>
<reference evidence="1 2" key="1">
    <citation type="submission" date="2022-09" db="EMBL/GenBank/DDBJ databases">
        <title>Evolutionary Diversification of Methanotrophic Ca. Methanophagales (ANME-1) and Their Expansive Virome.</title>
        <authorList>
            <person name="Laso-Perez R."/>
            <person name="Wu F."/>
            <person name="Cremiere A."/>
            <person name="Speth D."/>
            <person name="Magyar J.S."/>
            <person name="Krupovic M."/>
            <person name="Orphan V.J."/>
        </authorList>
    </citation>
    <scope>NUCLEOTIDE SEQUENCE [LARGE SCALE GENOMIC DNA]</scope>
    <source>
        <strain evidence="1">PBV299</strain>
    </source>
</reference>
<evidence type="ECO:0000313" key="1">
    <source>
        <dbReference type="EMBL" id="UYL64858.1"/>
    </source>
</evidence>